<dbReference type="PANTHER" id="PTHR47382">
    <property type="entry name" value="U-BOX DOMAIN-CONTAINING PROTEIN 52-LIKE"/>
    <property type="match status" value="1"/>
</dbReference>
<sequence>MLAQVGEAAHLPANSQEAIETIGITAEADQGHLHHQYDQYNHVLNYYGSAGGTSEIEEERSSVYSEIGSRISSSPMVGIKEDQSEKMSLFSFDIHNSSAWGGGDCVYVAVGAKGETSMDALTWTLKNAVADRSNTTVFLVHVFPETRFIPSALGNLPISGVSEQQVETFKAQERGKRNQQLQKYLNTCISSKVKMDTILIESDMVAQAILELIPVLNITKLVVGTGKSNLRRSKSKKGNGIADQLLQKAPVSCEVMIICEGKKVILEQTAMDSPSTPSHSKRTTPSQGSPNKLKPIEEGNQRVDYFSCICFKPKAAW</sequence>
<dbReference type="CDD" id="cd01989">
    <property type="entry name" value="USP_STK_Ubox_N"/>
    <property type="match status" value="1"/>
</dbReference>
<evidence type="ECO:0000313" key="3">
    <source>
        <dbReference type="Proteomes" id="UP001634007"/>
    </source>
</evidence>
<feature type="region of interest" description="Disordered" evidence="1">
    <location>
        <begin position="270"/>
        <end position="296"/>
    </location>
</feature>
<organism evidence="2 3">
    <name type="scientific">Eucalyptus globulus</name>
    <name type="common">Tasmanian blue gum</name>
    <dbReference type="NCBI Taxonomy" id="34317"/>
    <lineage>
        <taxon>Eukaryota</taxon>
        <taxon>Viridiplantae</taxon>
        <taxon>Streptophyta</taxon>
        <taxon>Embryophyta</taxon>
        <taxon>Tracheophyta</taxon>
        <taxon>Spermatophyta</taxon>
        <taxon>Magnoliopsida</taxon>
        <taxon>eudicotyledons</taxon>
        <taxon>Gunneridae</taxon>
        <taxon>Pentapetalae</taxon>
        <taxon>rosids</taxon>
        <taxon>malvids</taxon>
        <taxon>Myrtales</taxon>
        <taxon>Myrtaceae</taxon>
        <taxon>Myrtoideae</taxon>
        <taxon>Eucalypteae</taxon>
        <taxon>Eucalyptus</taxon>
    </lineage>
</organism>
<dbReference type="AlphaFoldDB" id="A0ABD3KYM7"/>
<dbReference type="EMBL" id="JBJKBG010000005">
    <property type="protein sequence ID" value="KAL3740970.1"/>
    <property type="molecule type" value="Genomic_DNA"/>
</dbReference>
<dbReference type="Gene3D" id="3.40.50.620">
    <property type="entry name" value="HUPs"/>
    <property type="match status" value="1"/>
</dbReference>
<dbReference type="SUPFAM" id="SSF52402">
    <property type="entry name" value="Adenine nucleotide alpha hydrolases-like"/>
    <property type="match status" value="1"/>
</dbReference>
<dbReference type="PANTHER" id="PTHR47382:SF3">
    <property type="entry name" value="ADENINE NUCLEOTIDE ALPHA HYDROLASES-LIKE SUPERFAMILY PROTEIN"/>
    <property type="match status" value="1"/>
</dbReference>
<proteinExistence type="predicted"/>
<accession>A0ABD3KYM7</accession>
<evidence type="ECO:0000313" key="2">
    <source>
        <dbReference type="EMBL" id="KAL3740970.1"/>
    </source>
</evidence>
<dbReference type="InterPro" id="IPR014729">
    <property type="entry name" value="Rossmann-like_a/b/a_fold"/>
</dbReference>
<feature type="compositionally biased region" description="Polar residues" evidence="1">
    <location>
        <begin position="270"/>
        <end position="290"/>
    </location>
</feature>
<evidence type="ECO:0000256" key="1">
    <source>
        <dbReference type="SAM" id="MobiDB-lite"/>
    </source>
</evidence>
<gene>
    <name evidence="2" type="ORF">ACJRO7_022139</name>
</gene>
<reference evidence="2 3" key="1">
    <citation type="submission" date="2024-11" db="EMBL/GenBank/DDBJ databases">
        <title>Chromosome-level genome assembly of Eucalyptus globulus Labill. provides insights into its genome evolution.</title>
        <authorList>
            <person name="Li X."/>
        </authorList>
    </citation>
    <scope>NUCLEOTIDE SEQUENCE [LARGE SCALE GENOMIC DNA]</scope>
    <source>
        <strain evidence="2">CL2024</strain>
        <tissue evidence="2">Fresh tender leaves</tissue>
    </source>
</reference>
<keyword evidence="3" id="KW-1185">Reference proteome</keyword>
<evidence type="ECO:0008006" key="4">
    <source>
        <dbReference type="Google" id="ProtNLM"/>
    </source>
</evidence>
<protein>
    <recommendedName>
        <fullName evidence="4">UspA domain-containing protein</fullName>
    </recommendedName>
</protein>
<comment type="caution">
    <text evidence="2">The sequence shown here is derived from an EMBL/GenBank/DDBJ whole genome shotgun (WGS) entry which is preliminary data.</text>
</comment>
<name>A0ABD3KYM7_EUCGL</name>
<dbReference type="Proteomes" id="UP001634007">
    <property type="component" value="Unassembled WGS sequence"/>
</dbReference>